<evidence type="ECO:0000256" key="13">
    <source>
        <dbReference type="PROSITE-ProRule" id="PRU00169"/>
    </source>
</evidence>
<organism evidence="18 19">
    <name type="scientific">Brevundimonas nasdae</name>
    <dbReference type="NCBI Taxonomy" id="172043"/>
    <lineage>
        <taxon>Bacteria</taxon>
        <taxon>Pseudomonadati</taxon>
        <taxon>Pseudomonadota</taxon>
        <taxon>Alphaproteobacteria</taxon>
        <taxon>Caulobacterales</taxon>
        <taxon>Caulobacteraceae</taxon>
        <taxon>Brevundimonas</taxon>
    </lineage>
</organism>
<dbReference type="Gene3D" id="1.10.287.130">
    <property type="match status" value="1"/>
</dbReference>
<dbReference type="Gene3D" id="3.40.50.2300">
    <property type="match status" value="1"/>
</dbReference>
<evidence type="ECO:0000259" key="16">
    <source>
        <dbReference type="PROSITE" id="PS50110"/>
    </source>
</evidence>
<dbReference type="CDD" id="cd17546">
    <property type="entry name" value="REC_hyHK_CKI1_RcsC-like"/>
    <property type="match status" value="1"/>
</dbReference>
<feature type="domain" description="MHYT" evidence="17">
    <location>
        <begin position="12"/>
        <end position="198"/>
    </location>
</feature>
<accession>A0A0B4CQZ6</accession>
<dbReference type="SMART" id="SM00388">
    <property type="entry name" value="HisKA"/>
    <property type="match status" value="1"/>
</dbReference>
<evidence type="ECO:0000256" key="12">
    <source>
        <dbReference type="ARBA" id="ARBA00023136"/>
    </source>
</evidence>
<dbReference type="GO" id="GO:0016020">
    <property type="term" value="C:membrane"/>
    <property type="evidence" value="ECO:0007669"/>
    <property type="project" value="UniProtKB-SubCell"/>
</dbReference>
<dbReference type="Pfam" id="PF12860">
    <property type="entry name" value="PAS_7"/>
    <property type="match status" value="1"/>
</dbReference>
<dbReference type="SMART" id="SM00448">
    <property type="entry name" value="REC"/>
    <property type="match status" value="1"/>
</dbReference>
<dbReference type="CDD" id="cd16922">
    <property type="entry name" value="HATPase_EvgS-ArcB-TorS-like"/>
    <property type="match status" value="1"/>
</dbReference>
<dbReference type="PANTHER" id="PTHR45339:SF1">
    <property type="entry name" value="HYBRID SIGNAL TRANSDUCTION HISTIDINE KINASE J"/>
    <property type="match status" value="1"/>
</dbReference>
<dbReference type="InterPro" id="IPR004358">
    <property type="entry name" value="Sig_transdc_His_kin-like_C"/>
</dbReference>
<keyword evidence="8" id="KW-0418">Kinase</keyword>
<dbReference type="PANTHER" id="PTHR45339">
    <property type="entry name" value="HYBRID SIGNAL TRANSDUCTION HISTIDINE KINASE J"/>
    <property type="match status" value="1"/>
</dbReference>
<feature type="domain" description="Response regulatory" evidence="16">
    <location>
        <begin position="633"/>
        <end position="752"/>
    </location>
</feature>
<evidence type="ECO:0000259" key="17">
    <source>
        <dbReference type="PROSITE" id="PS50924"/>
    </source>
</evidence>
<feature type="modified residue" description="4-aspartylphosphate" evidence="13">
    <location>
        <position position="682"/>
    </location>
</feature>
<feature type="transmembrane region" description="Helical" evidence="14">
    <location>
        <begin position="113"/>
        <end position="134"/>
    </location>
</feature>
<evidence type="ECO:0000256" key="3">
    <source>
        <dbReference type="ARBA" id="ARBA00012438"/>
    </source>
</evidence>
<feature type="transmembrane region" description="Helical" evidence="14">
    <location>
        <begin position="50"/>
        <end position="68"/>
    </location>
</feature>
<feature type="transmembrane region" description="Helical" evidence="14">
    <location>
        <begin position="216"/>
        <end position="238"/>
    </location>
</feature>
<dbReference type="AlphaFoldDB" id="A0A0B4CQZ6"/>
<dbReference type="InterPro" id="IPR005330">
    <property type="entry name" value="MHYT_dom"/>
</dbReference>
<evidence type="ECO:0000256" key="2">
    <source>
        <dbReference type="ARBA" id="ARBA00004370"/>
    </source>
</evidence>
<dbReference type="Pfam" id="PF00512">
    <property type="entry name" value="HisKA"/>
    <property type="match status" value="1"/>
</dbReference>
<evidence type="ECO:0000259" key="15">
    <source>
        <dbReference type="PROSITE" id="PS50109"/>
    </source>
</evidence>
<comment type="subcellular location">
    <subcellularLocation>
        <location evidence="2">Membrane</location>
    </subcellularLocation>
</comment>
<keyword evidence="4 13" id="KW-0597">Phosphoprotein</keyword>
<comment type="caution">
    <text evidence="18">The sequence shown here is derived from an EMBL/GenBank/DDBJ whole genome shotgun (WGS) entry which is preliminary data.</text>
</comment>
<evidence type="ECO:0000256" key="1">
    <source>
        <dbReference type="ARBA" id="ARBA00000085"/>
    </source>
</evidence>
<keyword evidence="6 14" id="KW-0812">Transmembrane</keyword>
<dbReference type="PROSITE" id="PS50924">
    <property type="entry name" value="MHYT"/>
    <property type="match status" value="1"/>
</dbReference>
<comment type="catalytic activity">
    <reaction evidence="1">
        <text>ATP + protein L-histidine = ADP + protein N-phospho-L-histidine.</text>
        <dbReference type="EC" id="2.7.13.3"/>
    </reaction>
</comment>
<evidence type="ECO:0000256" key="5">
    <source>
        <dbReference type="ARBA" id="ARBA00022679"/>
    </source>
</evidence>
<dbReference type="Pfam" id="PF03707">
    <property type="entry name" value="MHYT"/>
    <property type="match status" value="2"/>
</dbReference>
<dbReference type="FunFam" id="1.10.287.130:FF:000004">
    <property type="entry name" value="Ethylene receptor 1"/>
    <property type="match status" value="1"/>
</dbReference>
<evidence type="ECO:0000256" key="6">
    <source>
        <dbReference type="ARBA" id="ARBA00022692"/>
    </source>
</evidence>
<feature type="transmembrane region" description="Helical" evidence="14">
    <location>
        <begin position="80"/>
        <end position="101"/>
    </location>
</feature>
<evidence type="ECO:0000256" key="4">
    <source>
        <dbReference type="ARBA" id="ARBA00022553"/>
    </source>
</evidence>
<feature type="domain" description="Histidine kinase" evidence="15">
    <location>
        <begin position="388"/>
        <end position="609"/>
    </location>
</feature>
<keyword evidence="5" id="KW-0808">Transferase</keyword>
<evidence type="ECO:0000256" key="9">
    <source>
        <dbReference type="ARBA" id="ARBA00022840"/>
    </source>
</evidence>
<dbReference type="PRINTS" id="PR00344">
    <property type="entry name" value="BCTRLSENSOR"/>
</dbReference>
<evidence type="ECO:0000313" key="19">
    <source>
        <dbReference type="Proteomes" id="UP000031166"/>
    </source>
</evidence>
<keyword evidence="7" id="KW-0547">Nucleotide-binding</keyword>
<dbReference type="InterPro" id="IPR036097">
    <property type="entry name" value="HisK_dim/P_sf"/>
</dbReference>
<dbReference type="Pfam" id="PF02518">
    <property type="entry name" value="HATPase_c"/>
    <property type="match status" value="1"/>
</dbReference>
<dbReference type="PROSITE" id="PS50109">
    <property type="entry name" value="HIS_KIN"/>
    <property type="match status" value="1"/>
</dbReference>
<keyword evidence="9" id="KW-0067">ATP-binding</keyword>
<dbReference type="GO" id="GO:0005524">
    <property type="term" value="F:ATP binding"/>
    <property type="evidence" value="ECO:0007669"/>
    <property type="project" value="UniProtKB-KW"/>
</dbReference>
<dbReference type="STRING" id="172043.RM53_06485"/>
<feature type="transmembrane region" description="Helical" evidence="14">
    <location>
        <begin position="173"/>
        <end position="196"/>
    </location>
</feature>
<protein>
    <recommendedName>
        <fullName evidence="3">histidine kinase</fullName>
        <ecNumber evidence="3">2.7.13.3</ecNumber>
    </recommendedName>
</protein>
<evidence type="ECO:0000313" key="18">
    <source>
        <dbReference type="EMBL" id="KIC58852.1"/>
    </source>
</evidence>
<dbReference type="Gene3D" id="3.30.565.10">
    <property type="entry name" value="Histidine kinase-like ATPase, C-terminal domain"/>
    <property type="match status" value="1"/>
</dbReference>
<dbReference type="FunFam" id="3.30.565.10:FF:000010">
    <property type="entry name" value="Sensor histidine kinase RcsC"/>
    <property type="match status" value="1"/>
</dbReference>
<gene>
    <name evidence="18" type="ORF">RM53_06485</name>
</gene>
<dbReference type="InterPro" id="IPR036890">
    <property type="entry name" value="HATPase_C_sf"/>
</dbReference>
<dbReference type="InterPro" id="IPR003594">
    <property type="entry name" value="HATPase_dom"/>
</dbReference>
<name>A0A0B4CQZ6_9CAUL</name>
<dbReference type="Proteomes" id="UP000031166">
    <property type="component" value="Unassembled WGS sequence"/>
</dbReference>
<evidence type="ECO:0000256" key="10">
    <source>
        <dbReference type="ARBA" id="ARBA00022989"/>
    </source>
</evidence>
<evidence type="ECO:0000256" key="14">
    <source>
        <dbReference type="PROSITE-ProRule" id="PRU00244"/>
    </source>
</evidence>
<reference evidence="18 19" key="1">
    <citation type="submission" date="2014-12" db="EMBL/GenBank/DDBJ databases">
        <title>Genome sequencing of Brevundimonas nasdae TPW30.</title>
        <authorList>
            <person name="Tan P.W."/>
            <person name="Chan K.-G."/>
        </authorList>
    </citation>
    <scope>NUCLEOTIDE SEQUENCE [LARGE SCALE GENOMIC DNA]</scope>
    <source>
        <strain evidence="18 19">TPW30</strain>
    </source>
</reference>
<feature type="transmembrane region" description="Helical" evidence="14">
    <location>
        <begin position="12"/>
        <end position="30"/>
    </location>
</feature>
<dbReference type="EMBL" id="JWSY01000009">
    <property type="protein sequence ID" value="KIC58852.1"/>
    <property type="molecule type" value="Genomic_DNA"/>
</dbReference>
<dbReference type="RefSeq" id="WP_039245347.1">
    <property type="nucleotide sequence ID" value="NZ_JWSY01000009.1"/>
</dbReference>
<dbReference type="EC" id="2.7.13.3" evidence="3"/>
<dbReference type="SUPFAM" id="SSF55874">
    <property type="entry name" value="ATPase domain of HSP90 chaperone/DNA topoisomerase II/histidine kinase"/>
    <property type="match status" value="1"/>
</dbReference>
<dbReference type="SUPFAM" id="SSF47384">
    <property type="entry name" value="Homodimeric domain of signal transducing histidine kinase"/>
    <property type="match status" value="1"/>
</dbReference>
<keyword evidence="12 14" id="KW-0472">Membrane</keyword>
<dbReference type="PROSITE" id="PS50110">
    <property type="entry name" value="RESPONSE_REGULATORY"/>
    <property type="match status" value="1"/>
</dbReference>
<evidence type="ECO:0000256" key="11">
    <source>
        <dbReference type="ARBA" id="ARBA00023012"/>
    </source>
</evidence>
<proteinExistence type="predicted"/>
<dbReference type="InterPro" id="IPR001789">
    <property type="entry name" value="Sig_transdc_resp-reg_receiver"/>
</dbReference>
<dbReference type="Pfam" id="PF00072">
    <property type="entry name" value="Response_reg"/>
    <property type="match status" value="1"/>
</dbReference>
<dbReference type="SMART" id="SM00387">
    <property type="entry name" value="HATPase_c"/>
    <property type="match status" value="1"/>
</dbReference>
<dbReference type="InterPro" id="IPR005467">
    <property type="entry name" value="His_kinase_dom"/>
</dbReference>
<dbReference type="InterPro" id="IPR011006">
    <property type="entry name" value="CheY-like_superfamily"/>
</dbReference>
<dbReference type="CDD" id="cd00082">
    <property type="entry name" value="HisKA"/>
    <property type="match status" value="1"/>
</dbReference>
<feature type="transmembrane region" description="Helical" evidence="14">
    <location>
        <begin position="146"/>
        <end position="166"/>
    </location>
</feature>
<dbReference type="InterPro" id="IPR003661">
    <property type="entry name" value="HisK_dim/P_dom"/>
</dbReference>
<keyword evidence="11" id="KW-0902">Two-component regulatory system</keyword>
<evidence type="ECO:0000256" key="7">
    <source>
        <dbReference type="ARBA" id="ARBA00022741"/>
    </source>
</evidence>
<dbReference type="Gene3D" id="3.30.450.20">
    <property type="entry name" value="PAS domain"/>
    <property type="match status" value="1"/>
</dbReference>
<keyword evidence="10 14" id="KW-1133">Transmembrane helix</keyword>
<dbReference type="GO" id="GO:0000155">
    <property type="term" value="F:phosphorelay sensor kinase activity"/>
    <property type="evidence" value="ECO:0007669"/>
    <property type="project" value="InterPro"/>
</dbReference>
<dbReference type="SUPFAM" id="SSF52172">
    <property type="entry name" value="CheY-like"/>
    <property type="match status" value="1"/>
</dbReference>
<sequence length="762" mass="82327">MDRIIHCIAHDHDWRITLFAALICMAGLGVSTHVMQRMGRRDPGRRRRSVLLAVMIGALSIWATHFVAMQGFVAGVPVRYNPFLTVASLGIALAMIGLTIGSTMMGKGRVWRVLAAVIAVAGVGAMHYLGMAAIRAPAHISWDPGLVALSIVAALAIGGATAFFYRRGGLLRLLATTTGLSATVIVLHFIGMSAITVTPDPTVAADQGLSSEAMRLLLAAILLMICTAAAVLGMMAYISRATALRRIREAVDAMPDGLGFYDSKDRLVLWNARYAEVNPELEPHLVVGLTFREALRIGIDEGRYQEAAGREEEWLNERMQARRQLSSNSEQQVAGGRWLRIQDRRTSEGGTVTVCNDITDLKRDAEALSEARDAAEAANVAKSQFLANMSHEIRTPLNGVIGLSQALAKTDLTAEQREMLDLMQASGKTLQTLLSDILDLARVESGKLELTEDAFELATVVREAAQLYAENAREKHLDFHVDIDLEDDVWILGDAVRLKQILTNLISNAVKFTSKGFVGLIVQRGADREGSPVLRFTVEDSGIGFDAATRARLFSRFEQADGGITRKFGGSGLGLSICRQLAEMMGGDLGCESEPGGGAAFILTLPLRQTEASSRKEPAPAQTAVIEQARTIRVLVADDHPTNRRVIELILAQTPTQIVIAENGAQAVESFRADTFDLVLMDMQMPIMDGLTATQEIRLHEATMGLDRTPIVMLTANAMPEHIAAGRAAGADHHLAKPFNAAELLGIVAAPTSLLKDRARAA</sequence>
<evidence type="ECO:0000256" key="8">
    <source>
        <dbReference type="ARBA" id="ARBA00022777"/>
    </source>
</evidence>